<dbReference type="AlphaFoldDB" id="H1D2Z5"/>
<dbReference type="PROSITE" id="PS51063">
    <property type="entry name" value="HTH_CRP_2"/>
    <property type="match status" value="1"/>
</dbReference>
<dbReference type="PROSITE" id="PS50042">
    <property type="entry name" value="CNMP_BINDING_3"/>
    <property type="match status" value="1"/>
</dbReference>
<dbReference type="RefSeq" id="WP_008860475.1">
    <property type="nucleotide sequence ID" value="NZ_JH591190.1"/>
</dbReference>
<dbReference type="InterPro" id="IPR036390">
    <property type="entry name" value="WH_DNA-bd_sf"/>
</dbReference>
<comment type="caution">
    <text evidence="6">The sequence shown here is derived from an EMBL/GenBank/DDBJ whole genome shotgun (WGS) entry which is preliminary data.</text>
</comment>
<dbReference type="InterPro" id="IPR050397">
    <property type="entry name" value="Env_Response_Regulators"/>
</dbReference>
<dbReference type="GO" id="GO:0003700">
    <property type="term" value="F:DNA-binding transcription factor activity"/>
    <property type="evidence" value="ECO:0007669"/>
    <property type="project" value="TreeGrafter"/>
</dbReference>
<organism evidence="6 7">
    <name type="scientific">Dialister succinatiphilus YIT 11850</name>
    <dbReference type="NCBI Taxonomy" id="742743"/>
    <lineage>
        <taxon>Bacteria</taxon>
        <taxon>Bacillati</taxon>
        <taxon>Bacillota</taxon>
        <taxon>Negativicutes</taxon>
        <taxon>Veillonellales</taxon>
        <taxon>Veillonellaceae</taxon>
        <taxon>Dialister</taxon>
    </lineage>
</organism>
<evidence type="ECO:0008006" key="8">
    <source>
        <dbReference type="Google" id="ProtNLM"/>
    </source>
</evidence>
<dbReference type="HOGENOM" id="CLU_075053_4_0_9"/>
<evidence type="ECO:0000256" key="2">
    <source>
        <dbReference type="ARBA" id="ARBA00023125"/>
    </source>
</evidence>
<protein>
    <recommendedName>
        <fullName evidence="8">Cyclic nucleotide-binding domain-containing protein</fullName>
    </recommendedName>
</protein>
<dbReference type="OrthoDB" id="9798104at2"/>
<dbReference type="Pfam" id="PF13545">
    <property type="entry name" value="HTH_Crp_2"/>
    <property type="match status" value="1"/>
</dbReference>
<reference evidence="6 7" key="1">
    <citation type="submission" date="2011-11" db="EMBL/GenBank/DDBJ databases">
        <title>The Genome Sequence of Dialister succinatiphilus YIT 11850.</title>
        <authorList>
            <consortium name="The Broad Institute Genome Sequencing Platform"/>
            <person name="Earl A."/>
            <person name="Ward D."/>
            <person name="Feldgarden M."/>
            <person name="Gevers D."/>
            <person name="Morotomi M."/>
            <person name="Young S.K."/>
            <person name="Zeng Q."/>
            <person name="Gargeya S."/>
            <person name="Fitzgerald M."/>
            <person name="Haas B."/>
            <person name="Abouelleil A."/>
            <person name="Alvarado L."/>
            <person name="Arachchi H.M."/>
            <person name="Berlin A."/>
            <person name="Brown A."/>
            <person name="Chapman S.B."/>
            <person name="Dunbar C."/>
            <person name="Gearin G."/>
            <person name="Goldberg J."/>
            <person name="Griggs A."/>
            <person name="Gujja S."/>
            <person name="Heiman D."/>
            <person name="Howarth C."/>
            <person name="Lui A."/>
            <person name="MacDonald P.J.P."/>
            <person name="Montmayeur A."/>
            <person name="Murphy C."/>
            <person name="Neiman D."/>
            <person name="Pearson M."/>
            <person name="Priest M."/>
            <person name="Roberts A."/>
            <person name="Saif S."/>
            <person name="Shea T."/>
            <person name="Sisk P."/>
            <person name="Stolte C."/>
            <person name="Sykes S."/>
            <person name="Wortman J."/>
            <person name="Nusbaum C."/>
            <person name="Birren B."/>
        </authorList>
    </citation>
    <scope>NUCLEOTIDE SEQUENCE [LARGE SCALE GENOMIC DNA]</scope>
    <source>
        <strain evidence="6 7">YIT 11850</strain>
    </source>
</reference>
<gene>
    <name evidence="6" type="ORF">HMPREF9453_01983</name>
</gene>
<dbReference type="GO" id="GO:0005829">
    <property type="term" value="C:cytosol"/>
    <property type="evidence" value="ECO:0007669"/>
    <property type="project" value="TreeGrafter"/>
</dbReference>
<dbReference type="EMBL" id="ADLT01000067">
    <property type="protein sequence ID" value="EHO62092.1"/>
    <property type="molecule type" value="Genomic_DNA"/>
</dbReference>
<dbReference type="Pfam" id="PF00027">
    <property type="entry name" value="cNMP_binding"/>
    <property type="match status" value="1"/>
</dbReference>
<feature type="domain" description="HTH crp-type" evidence="5">
    <location>
        <begin position="145"/>
        <end position="213"/>
    </location>
</feature>
<dbReference type="SUPFAM" id="SSF46785">
    <property type="entry name" value="Winged helix' DNA-binding domain"/>
    <property type="match status" value="1"/>
</dbReference>
<keyword evidence="1" id="KW-0805">Transcription regulation</keyword>
<dbReference type="InterPro" id="IPR014710">
    <property type="entry name" value="RmlC-like_jellyroll"/>
</dbReference>
<dbReference type="CDD" id="cd00038">
    <property type="entry name" value="CAP_ED"/>
    <property type="match status" value="1"/>
</dbReference>
<keyword evidence="2" id="KW-0238">DNA-binding</keyword>
<dbReference type="SUPFAM" id="SSF51206">
    <property type="entry name" value="cAMP-binding domain-like"/>
    <property type="match status" value="1"/>
</dbReference>
<sequence>MKEHHCVSIVPLFNHLTEEEQNQVESLILHRHFRKGETVWQPGEDPLLIIVAKGSMKVYMLSGSGREQLLRLLTPGSYEGVNALLGARAQSIYIDTLEETDACLLRKTDFNALLLKTPSLALKLLEMNAQRMADTENQTRFLMMEKVETRLASYLTALSNENEKDTVEIPMKMKDLSAYLGTTPETLSRKLHLLEEKNIIRRKGKKIGIMDREKLREMAEE</sequence>
<dbReference type="Gene3D" id="2.60.120.10">
    <property type="entry name" value="Jelly Rolls"/>
    <property type="match status" value="1"/>
</dbReference>
<dbReference type="InterPro" id="IPR000595">
    <property type="entry name" value="cNMP-bd_dom"/>
</dbReference>
<evidence type="ECO:0000259" key="4">
    <source>
        <dbReference type="PROSITE" id="PS50042"/>
    </source>
</evidence>
<dbReference type="eggNOG" id="COG0664">
    <property type="taxonomic scope" value="Bacteria"/>
</dbReference>
<dbReference type="PATRIC" id="fig|742743.3.peg.1998"/>
<accession>H1D2Z5</accession>
<dbReference type="GO" id="GO:0003677">
    <property type="term" value="F:DNA binding"/>
    <property type="evidence" value="ECO:0007669"/>
    <property type="project" value="UniProtKB-KW"/>
</dbReference>
<proteinExistence type="predicted"/>
<dbReference type="PANTHER" id="PTHR24567">
    <property type="entry name" value="CRP FAMILY TRANSCRIPTIONAL REGULATORY PROTEIN"/>
    <property type="match status" value="1"/>
</dbReference>
<dbReference type="InterPro" id="IPR036388">
    <property type="entry name" value="WH-like_DNA-bd_sf"/>
</dbReference>
<name>H1D2Z5_9FIRM</name>
<evidence type="ECO:0000256" key="3">
    <source>
        <dbReference type="ARBA" id="ARBA00023163"/>
    </source>
</evidence>
<dbReference type="SMART" id="SM00419">
    <property type="entry name" value="HTH_CRP"/>
    <property type="match status" value="1"/>
</dbReference>
<keyword evidence="3" id="KW-0804">Transcription</keyword>
<dbReference type="SMART" id="SM00100">
    <property type="entry name" value="cNMP"/>
    <property type="match status" value="1"/>
</dbReference>
<dbReference type="InterPro" id="IPR018490">
    <property type="entry name" value="cNMP-bd_dom_sf"/>
</dbReference>
<evidence type="ECO:0000256" key="1">
    <source>
        <dbReference type="ARBA" id="ARBA00023015"/>
    </source>
</evidence>
<dbReference type="STRING" id="742743.HMPREF9453_01983"/>
<evidence type="ECO:0000259" key="5">
    <source>
        <dbReference type="PROSITE" id="PS51063"/>
    </source>
</evidence>
<dbReference type="PRINTS" id="PR00034">
    <property type="entry name" value="HTHCRP"/>
</dbReference>
<dbReference type="InterPro" id="IPR012318">
    <property type="entry name" value="HTH_CRP"/>
</dbReference>
<dbReference type="Proteomes" id="UP000003277">
    <property type="component" value="Unassembled WGS sequence"/>
</dbReference>
<evidence type="ECO:0000313" key="7">
    <source>
        <dbReference type="Proteomes" id="UP000003277"/>
    </source>
</evidence>
<dbReference type="PANTHER" id="PTHR24567:SF26">
    <property type="entry name" value="REGULATORY PROTEIN YEIL"/>
    <property type="match status" value="1"/>
</dbReference>
<feature type="domain" description="Cyclic nucleotide-binding" evidence="4">
    <location>
        <begin position="12"/>
        <end position="131"/>
    </location>
</feature>
<keyword evidence="7" id="KW-1185">Reference proteome</keyword>
<evidence type="ECO:0000313" key="6">
    <source>
        <dbReference type="EMBL" id="EHO62092.1"/>
    </source>
</evidence>
<dbReference type="Gene3D" id="1.10.10.10">
    <property type="entry name" value="Winged helix-like DNA-binding domain superfamily/Winged helix DNA-binding domain"/>
    <property type="match status" value="1"/>
</dbReference>